<name>A0A8J5HFV5_ZINOF</name>
<protein>
    <recommendedName>
        <fullName evidence="1">Borealin C-terminal domain-containing protein</fullName>
    </recommendedName>
</protein>
<dbReference type="AlphaFoldDB" id="A0A8J5HFV5"/>
<dbReference type="EMBL" id="JACMSC010000004">
    <property type="protein sequence ID" value="KAG6526673.1"/>
    <property type="molecule type" value="Genomic_DNA"/>
</dbReference>
<dbReference type="PANTHER" id="PTHR37248:SF1">
    <property type="entry name" value="TRANSLATION INITIATION FACTOR"/>
    <property type="match status" value="1"/>
</dbReference>
<organism evidence="2 3">
    <name type="scientific">Zingiber officinale</name>
    <name type="common">Ginger</name>
    <name type="synonym">Amomum zingiber</name>
    <dbReference type="NCBI Taxonomy" id="94328"/>
    <lineage>
        <taxon>Eukaryota</taxon>
        <taxon>Viridiplantae</taxon>
        <taxon>Streptophyta</taxon>
        <taxon>Embryophyta</taxon>
        <taxon>Tracheophyta</taxon>
        <taxon>Spermatophyta</taxon>
        <taxon>Magnoliopsida</taxon>
        <taxon>Liliopsida</taxon>
        <taxon>Zingiberales</taxon>
        <taxon>Zingiberaceae</taxon>
        <taxon>Zingiber</taxon>
    </lineage>
</organism>
<accession>A0A8J5HFV5</accession>
<evidence type="ECO:0000259" key="1">
    <source>
        <dbReference type="Pfam" id="PF10512"/>
    </source>
</evidence>
<sequence length="260" mass="29454">MPKKGRKKAVKKSPLRTKLDENVFPIENRTMQFKKRQLAFSQREVEMRTAAIKANCEVELGSLLSWVRLLPSYFSKDQLDTPALKFFQENLPNAALTRNEKYNVFEMQWNSKESCYEGGKYDRASVSNAFTIPAMSALQFSVDTVKRNLEAANLWMNDFGLGEPSESGQATFETPGATTARLSFGMTPKTLRLPKIGEMILSVHGSPLGVYKEEILEAIHGRLLTSLSLEMEVMKMLAEDIDTSCAQDLHWIGRNQWSFL</sequence>
<comment type="caution">
    <text evidence="2">The sequence shown here is derived from an EMBL/GenBank/DDBJ whole genome shotgun (WGS) entry which is preliminary data.</text>
</comment>
<dbReference type="PANTHER" id="PTHR37248">
    <property type="entry name" value="TRANSLATION INITIATION FACTOR"/>
    <property type="match status" value="1"/>
</dbReference>
<feature type="domain" description="Borealin C-terminal" evidence="1">
    <location>
        <begin position="186"/>
        <end position="212"/>
    </location>
</feature>
<evidence type="ECO:0000313" key="3">
    <source>
        <dbReference type="Proteomes" id="UP000734854"/>
    </source>
</evidence>
<reference evidence="2 3" key="1">
    <citation type="submission" date="2020-08" db="EMBL/GenBank/DDBJ databases">
        <title>Plant Genome Project.</title>
        <authorList>
            <person name="Zhang R.-G."/>
        </authorList>
    </citation>
    <scope>NUCLEOTIDE SEQUENCE [LARGE SCALE GENOMIC DNA]</scope>
    <source>
        <tissue evidence="2">Rhizome</tissue>
    </source>
</reference>
<dbReference type="Proteomes" id="UP000734854">
    <property type="component" value="Unassembled WGS sequence"/>
</dbReference>
<evidence type="ECO:0000313" key="2">
    <source>
        <dbReference type="EMBL" id="KAG6526673.1"/>
    </source>
</evidence>
<keyword evidence="3" id="KW-1185">Reference proteome</keyword>
<dbReference type="InterPro" id="IPR046466">
    <property type="entry name" value="Borealin_C"/>
</dbReference>
<proteinExistence type="predicted"/>
<dbReference type="Pfam" id="PF10512">
    <property type="entry name" value="Borealin"/>
    <property type="match status" value="1"/>
</dbReference>
<gene>
    <name evidence="2" type="ORF">ZIOFF_016674</name>
</gene>